<accession>A0AA36NJH8</accession>
<feature type="signal peptide" evidence="2">
    <location>
        <begin position="1"/>
        <end position="19"/>
    </location>
</feature>
<dbReference type="AlphaFoldDB" id="A0AA36NJH8"/>
<keyword evidence="2" id="KW-0732">Signal</keyword>
<keyword evidence="4" id="KW-1185">Reference proteome</keyword>
<evidence type="ECO:0000256" key="1">
    <source>
        <dbReference type="SAM" id="MobiDB-lite"/>
    </source>
</evidence>
<feature type="region of interest" description="Disordered" evidence="1">
    <location>
        <begin position="24"/>
        <end position="59"/>
    </location>
</feature>
<name>A0AA36NJH8_9DINO</name>
<gene>
    <name evidence="3" type="ORF">EVOR1521_LOCUS30700</name>
</gene>
<feature type="region of interest" description="Disordered" evidence="1">
    <location>
        <begin position="427"/>
        <end position="469"/>
    </location>
</feature>
<organism evidence="3 4">
    <name type="scientific">Effrenium voratum</name>
    <dbReference type="NCBI Taxonomy" id="2562239"/>
    <lineage>
        <taxon>Eukaryota</taxon>
        <taxon>Sar</taxon>
        <taxon>Alveolata</taxon>
        <taxon>Dinophyceae</taxon>
        <taxon>Suessiales</taxon>
        <taxon>Symbiodiniaceae</taxon>
        <taxon>Effrenium</taxon>
    </lineage>
</organism>
<feature type="compositionally biased region" description="Acidic residues" evidence="1">
    <location>
        <begin position="432"/>
        <end position="458"/>
    </location>
</feature>
<dbReference type="EMBL" id="CAUJNA010003779">
    <property type="protein sequence ID" value="CAJ1409672.1"/>
    <property type="molecule type" value="Genomic_DNA"/>
</dbReference>
<sequence>MTKLSYWLCLLLWPSASLGFKHGSLGEDTKGPGKEKPDPSGKAKKTANATNGGHGHQAHGANGALALARQQDANGSQYLPANRSNITEGEFPVVEELTVALPLFLVNVTNATGLIAARNNAPDPNITYRAGNFENDMSFLEDKMAGFYGVLESAMGEDFHRYCPYNNPLNTQRCLMIAMCLIQAQVPEVIGMQTYTMLVEQIERFEDTLWPVLREVLESEDKQIELGEDEPLPEKYNCDRIHRPETDLVQISSDSQMRAGSAAMSAALMSAADASHQLLDAHKLNSSMDVTIQKLHQVWRPVCSVLDCDPSNYWDIFLRHHHHTAMLQEHSRDPRAVRSDIRTRLKLQNKVQRFISKHHADVSFVQSFARFGQEQSGSVDIFHTYNERNRKALLQFAKTTLRSLPEDRAVRLVDRIELSKVLQKNATKLSMEEEEEMRDMDEDQTDTDDEQDEDEVEQTEQAAPEPHARSTALLYEGHQLVESMDEGEGWGRRRRRRRRRSRRRRRRSRRRRRRWWKKVVEAVVDVVVAVVEVVVALLECFGSTSRLVNTGYTRSLSSNTAFGLGFSAGVKEPLEALLSGRDFSGWISLSASFSAGSTTNWWWAGAGASASLACDSLHGCSLHIAASLLALGLAETAHSTFCPFGKKAFGLDCSHCAGWSVTLLCCDFNFGTGATNCR</sequence>
<evidence type="ECO:0000256" key="2">
    <source>
        <dbReference type="SAM" id="SignalP"/>
    </source>
</evidence>
<protein>
    <submittedName>
        <fullName evidence="3">Uncharacterized protein</fullName>
    </submittedName>
</protein>
<evidence type="ECO:0000313" key="4">
    <source>
        <dbReference type="Proteomes" id="UP001178507"/>
    </source>
</evidence>
<proteinExistence type="predicted"/>
<comment type="caution">
    <text evidence="3">The sequence shown here is derived from an EMBL/GenBank/DDBJ whole genome shotgun (WGS) entry which is preliminary data.</text>
</comment>
<feature type="compositionally biased region" description="Basic and acidic residues" evidence="1">
    <location>
        <begin position="24"/>
        <end position="41"/>
    </location>
</feature>
<evidence type="ECO:0000313" key="3">
    <source>
        <dbReference type="EMBL" id="CAJ1409672.1"/>
    </source>
</evidence>
<dbReference type="Proteomes" id="UP001178507">
    <property type="component" value="Unassembled WGS sequence"/>
</dbReference>
<feature type="chain" id="PRO_5041305731" evidence="2">
    <location>
        <begin position="20"/>
        <end position="678"/>
    </location>
</feature>
<reference evidence="3" key="1">
    <citation type="submission" date="2023-08" db="EMBL/GenBank/DDBJ databases">
        <authorList>
            <person name="Chen Y."/>
            <person name="Shah S."/>
            <person name="Dougan E. K."/>
            <person name="Thang M."/>
            <person name="Chan C."/>
        </authorList>
    </citation>
    <scope>NUCLEOTIDE SEQUENCE</scope>
</reference>